<feature type="domain" description="HTH cro/C1-type" evidence="1">
    <location>
        <begin position="10"/>
        <end position="40"/>
    </location>
</feature>
<dbReference type="EMBL" id="LNYG01000001">
    <property type="protein sequence ID" value="KTD13249.1"/>
    <property type="molecule type" value="Genomic_DNA"/>
</dbReference>
<dbReference type="CDD" id="cd00093">
    <property type="entry name" value="HTH_XRE"/>
    <property type="match status" value="1"/>
</dbReference>
<dbReference type="InterPro" id="IPR010982">
    <property type="entry name" value="Lambda_DNA-bd_dom_sf"/>
</dbReference>
<sequence length="51" mass="5792">MTPDEIAELVRYCRKRSGLTQKELALYAGVGKTVIYDIENRLIRLGLISHS</sequence>
<evidence type="ECO:0000313" key="3">
    <source>
        <dbReference type="Proteomes" id="UP000054715"/>
    </source>
</evidence>
<comment type="caution">
    <text evidence="2">The sequence shown here is derived from an EMBL/GenBank/DDBJ whole genome shotgun (WGS) entry which is preliminary data.</text>
</comment>
<dbReference type="RefSeq" id="WP_082651537.1">
    <property type="nucleotide sequence ID" value="NZ_CAAAJF010000003.1"/>
</dbReference>
<dbReference type="STRING" id="455.Ljam_0039"/>
<dbReference type="SUPFAM" id="SSF47413">
    <property type="entry name" value="lambda repressor-like DNA-binding domains"/>
    <property type="match status" value="1"/>
</dbReference>
<evidence type="ECO:0000259" key="1">
    <source>
        <dbReference type="PROSITE" id="PS50943"/>
    </source>
</evidence>
<dbReference type="Proteomes" id="UP000054715">
    <property type="component" value="Unassembled WGS sequence"/>
</dbReference>
<accession>A0A0W0UZF7</accession>
<dbReference type="Gene3D" id="1.10.260.40">
    <property type="entry name" value="lambda repressor-like DNA-binding domains"/>
    <property type="match status" value="1"/>
</dbReference>
<proteinExistence type="predicted"/>
<dbReference type="AlphaFoldDB" id="A0A0W0UZF7"/>
<dbReference type="GO" id="GO:0003677">
    <property type="term" value="F:DNA binding"/>
    <property type="evidence" value="ECO:0007669"/>
    <property type="project" value="UniProtKB-KW"/>
</dbReference>
<dbReference type="PROSITE" id="PS50943">
    <property type="entry name" value="HTH_CROC1"/>
    <property type="match status" value="1"/>
</dbReference>
<gene>
    <name evidence="2" type="ORF">Ljam_0039</name>
</gene>
<dbReference type="OrthoDB" id="9814751at2"/>
<organism evidence="2 3">
    <name type="scientific">Legionella jamestowniensis</name>
    <dbReference type="NCBI Taxonomy" id="455"/>
    <lineage>
        <taxon>Bacteria</taxon>
        <taxon>Pseudomonadati</taxon>
        <taxon>Pseudomonadota</taxon>
        <taxon>Gammaproteobacteria</taxon>
        <taxon>Legionellales</taxon>
        <taxon>Legionellaceae</taxon>
        <taxon>Legionella</taxon>
    </lineage>
</organism>
<dbReference type="Pfam" id="PF01381">
    <property type="entry name" value="HTH_3"/>
    <property type="match status" value="1"/>
</dbReference>
<dbReference type="InterPro" id="IPR001387">
    <property type="entry name" value="Cro/C1-type_HTH"/>
</dbReference>
<evidence type="ECO:0000313" key="2">
    <source>
        <dbReference type="EMBL" id="KTD13249.1"/>
    </source>
</evidence>
<protein>
    <submittedName>
        <fullName evidence="2">Putative DNA-binding transcriptional regulator</fullName>
    </submittedName>
</protein>
<dbReference type="PATRIC" id="fig|455.5.peg.41"/>
<keyword evidence="2" id="KW-0238">DNA-binding</keyword>
<name>A0A0W0UZF7_9GAMM</name>
<reference evidence="2 3" key="1">
    <citation type="submission" date="2015-11" db="EMBL/GenBank/DDBJ databases">
        <title>Genomic analysis of 38 Legionella species identifies large and diverse effector repertoires.</title>
        <authorList>
            <person name="Burstein D."/>
            <person name="Amaro F."/>
            <person name="Zusman T."/>
            <person name="Lifshitz Z."/>
            <person name="Cohen O."/>
            <person name="Gilbert J.A."/>
            <person name="Pupko T."/>
            <person name="Shuman H.A."/>
            <person name="Segal G."/>
        </authorList>
    </citation>
    <scope>NUCLEOTIDE SEQUENCE [LARGE SCALE GENOMIC DNA]</scope>
    <source>
        <strain evidence="2 3">JA-26-G1-E2</strain>
    </source>
</reference>